<name>E9GY29_DAPPU</name>
<dbReference type="InParanoid" id="E9GY29"/>
<proteinExistence type="predicted"/>
<dbReference type="EMBL" id="GL732574">
    <property type="protein sequence ID" value="EFX75527.1"/>
    <property type="molecule type" value="Genomic_DNA"/>
</dbReference>
<reference evidence="1 2" key="1">
    <citation type="journal article" date="2011" name="Science">
        <title>The ecoresponsive genome of Daphnia pulex.</title>
        <authorList>
            <person name="Colbourne J.K."/>
            <person name="Pfrender M.E."/>
            <person name="Gilbert D."/>
            <person name="Thomas W.K."/>
            <person name="Tucker A."/>
            <person name="Oakley T.H."/>
            <person name="Tokishita S."/>
            <person name="Aerts A."/>
            <person name="Arnold G.J."/>
            <person name="Basu M.K."/>
            <person name="Bauer D.J."/>
            <person name="Caceres C.E."/>
            <person name="Carmel L."/>
            <person name="Casola C."/>
            <person name="Choi J.H."/>
            <person name="Detter J.C."/>
            <person name="Dong Q."/>
            <person name="Dusheyko S."/>
            <person name="Eads B.D."/>
            <person name="Frohlich T."/>
            <person name="Geiler-Samerotte K.A."/>
            <person name="Gerlach D."/>
            <person name="Hatcher P."/>
            <person name="Jogdeo S."/>
            <person name="Krijgsveld J."/>
            <person name="Kriventseva E.V."/>
            <person name="Kultz D."/>
            <person name="Laforsch C."/>
            <person name="Lindquist E."/>
            <person name="Lopez J."/>
            <person name="Manak J.R."/>
            <person name="Muller J."/>
            <person name="Pangilinan J."/>
            <person name="Patwardhan R.P."/>
            <person name="Pitluck S."/>
            <person name="Pritham E.J."/>
            <person name="Rechtsteiner A."/>
            <person name="Rho M."/>
            <person name="Rogozin I.B."/>
            <person name="Sakarya O."/>
            <person name="Salamov A."/>
            <person name="Schaack S."/>
            <person name="Shapiro H."/>
            <person name="Shiga Y."/>
            <person name="Skalitzky C."/>
            <person name="Smith Z."/>
            <person name="Souvorov A."/>
            <person name="Sung W."/>
            <person name="Tang Z."/>
            <person name="Tsuchiya D."/>
            <person name="Tu H."/>
            <person name="Vos H."/>
            <person name="Wang M."/>
            <person name="Wolf Y.I."/>
            <person name="Yamagata H."/>
            <person name="Yamada T."/>
            <person name="Ye Y."/>
            <person name="Shaw J.R."/>
            <person name="Andrews J."/>
            <person name="Crease T.J."/>
            <person name="Tang H."/>
            <person name="Lucas S.M."/>
            <person name="Robertson H.M."/>
            <person name="Bork P."/>
            <person name="Koonin E.V."/>
            <person name="Zdobnov E.M."/>
            <person name="Grigoriev I.V."/>
            <person name="Lynch M."/>
            <person name="Boore J.L."/>
        </authorList>
    </citation>
    <scope>NUCLEOTIDE SEQUENCE [LARGE SCALE GENOMIC DNA]</scope>
</reference>
<dbReference type="AlphaFoldDB" id="E9GY29"/>
<dbReference type="Proteomes" id="UP000000305">
    <property type="component" value="Unassembled WGS sequence"/>
</dbReference>
<keyword evidence="2" id="KW-1185">Reference proteome</keyword>
<sequence>MYALDHVCTHSSLAFFSNLSSVEETLTNAKLTLKMKVNPRPAHEIATIETPFLTTTKQAAACSMELDHYKYKAVELPVSNEEDEGTSVLLRPSSSLSIDKWNNFKKKLPPVFLRALVLISELTEETPKDLYQIFLTYKDNLLKKDGKLLHTLTDPNDLLN</sequence>
<accession>E9GY29</accession>
<evidence type="ECO:0000313" key="2">
    <source>
        <dbReference type="Proteomes" id="UP000000305"/>
    </source>
</evidence>
<gene>
    <name evidence="1" type="ORF">DAPPUDRAFT_107740</name>
</gene>
<dbReference type="KEGG" id="dpx:DAPPUDRAFT_107740"/>
<dbReference type="HOGENOM" id="CLU_1653899_0_0_1"/>
<organism evidence="1 2">
    <name type="scientific">Daphnia pulex</name>
    <name type="common">Water flea</name>
    <dbReference type="NCBI Taxonomy" id="6669"/>
    <lineage>
        <taxon>Eukaryota</taxon>
        <taxon>Metazoa</taxon>
        <taxon>Ecdysozoa</taxon>
        <taxon>Arthropoda</taxon>
        <taxon>Crustacea</taxon>
        <taxon>Branchiopoda</taxon>
        <taxon>Diplostraca</taxon>
        <taxon>Cladocera</taxon>
        <taxon>Anomopoda</taxon>
        <taxon>Daphniidae</taxon>
        <taxon>Daphnia</taxon>
    </lineage>
</organism>
<evidence type="ECO:0000313" key="1">
    <source>
        <dbReference type="EMBL" id="EFX75527.1"/>
    </source>
</evidence>
<protein>
    <submittedName>
        <fullName evidence="1">Uncharacterized protein</fullName>
    </submittedName>
</protein>